<feature type="region of interest" description="Disordered" evidence="1">
    <location>
        <begin position="1"/>
        <end position="25"/>
    </location>
</feature>
<dbReference type="Gene3D" id="3.40.50.1240">
    <property type="entry name" value="Phosphoglycerate mutase-like"/>
    <property type="match status" value="1"/>
</dbReference>
<evidence type="ECO:0000313" key="2">
    <source>
        <dbReference type="EMBL" id="CAK0900371.1"/>
    </source>
</evidence>
<protein>
    <recommendedName>
        <fullName evidence="4">Phosphoglycerate mutase</fullName>
    </recommendedName>
</protein>
<feature type="non-terminal residue" evidence="2">
    <location>
        <position position="1"/>
    </location>
</feature>
<name>A0ABN9XKL3_9DINO</name>
<feature type="compositionally biased region" description="Low complexity" evidence="1">
    <location>
        <begin position="16"/>
        <end position="25"/>
    </location>
</feature>
<dbReference type="EMBL" id="CAUYUJ010020765">
    <property type="protein sequence ID" value="CAK0900371.1"/>
    <property type="molecule type" value="Genomic_DNA"/>
</dbReference>
<dbReference type="SMART" id="SM00855">
    <property type="entry name" value="PGAM"/>
    <property type="match status" value="1"/>
</dbReference>
<proteinExistence type="predicted"/>
<dbReference type="InterPro" id="IPR013078">
    <property type="entry name" value="His_Pase_superF_clade-1"/>
</dbReference>
<dbReference type="CDD" id="cd07040">
    <property type="entry name" value="HP"/>
    <property type="match status" value="1"/>
</dbReference>
<evidence type="ECO:0000256" key="1">
    <source>
        <dbReference type="SAM" id="MobiDB-lite"/>
    </source>
</evidence>
<evidence type="ECO:0008006" key="4">
    <source>
        <dbReference type="Google" id="ProtNLM"/>
    </source>
</evidence>
<dbReference type="InterPro" id="IPR029033">
    <property type="entry name" value="His_PPase_superfam"/>
</dbReference>
<evidence type="ECO:0000313" key="3">
    <source>
        <dbReference type="Proteomes" id="UP001189429"/>
    </source>
</evidence>
<sequence length="373" mass="39745">QRPSGRPPPRRGPRGARGAAGRMGAEGAAGAALQARLLDGEEQTQAGWRRCARPALPLCAFALSVAAGAALLRRGARRAVAPSALAEWAAPEGPLGLRGAARGAGAHGAEGCAACVEELWVVRHASTVCMDMVPYDASNLIDCPLDEAGIRESIHHGAQSALFHGRLSGADLVLVSPMLRTRATIFYELLAAGLLNGTAARPTVRMHTGLVEVGTDPGNIGTRTTDWSENFTRLGWDRPEAWDGGGESIERWNSKYALLAAPVPSAIELEAWRSATREVVASRDISPQSLASLPSLRSSICDWACSRGPSRVVLVSHHIFMSELLCLDPEQASDVGRPFRVEDVPGFLSHLQGSFGQEMRPPSGLQCSRTFRR</sequence>
<dbReference type="Proteomes" id="UP001189429">
    <property type="component" value="Unassembled WGS sequence"/>
</dbReference>
<dbReference type="SUPFAM" id="SSF53254">
    <property type="entry name" value="Phosphoglycerate mutase-like"/>
    <property type="match status" value="1"/>
</dbReference>
<organism evidence="2 3">
    <name type="scientific">Prorocentrum cordatum</name>
    <dbReference type="NCBI Taxonomy" id="2364126"/>
    <lineage>
        <taxon>Eukaryota</taxon>
        <taxon>Sar</taxon>
        <taxon>Alveolata</taxon>
        <taxon>Dinophyceae</taxon>
        <taxon>Prorocentrales</taxon>
        <taxon>Prorocentraceae</taxon>
        <taxon>Prorocentrum</taxon>
    </lineage>
</organism>
<gene>
    <name evidence="2" type="ORF">PCOR1329_LOCUS77663</name>
</gene>
<accession>A0ABN9XKL3</accession>
<comment type="caution">
    <text evidence="2">The sequence shown here is derived from an EMBL/GenBank/DDBJ whole genome shotgun (WGS) entry which is preliminary data.</text>
</comment>
<keyword evidence="3" id="KW-1185">Reference proteome</keyword>
<reference evidence="2" key="1">
    <citation type="submission" date="2023-10" db="EMBL/GenBank/DDBJ databases">
        <authorList>
            <person name="Chen Y."/>
            <person name="Shah S."/>
            <person name="Dougan E. K."/>
            <person name="Thang M."/>
            <person name="Chan C."/>
        </authorList>
    </citation>
    <scope>NUCLEOTIDE SEQUENCE [LARGE SCALE GENOMIC DNA]</scope>
</reference>